<comment type="caution">
    <text evidence="1">The sequence shown here is derived from an EMBL/GenBank/DDBJ whole genome shotgun (WGS) entry which is preliminary data.</text>
</comment>
<proteinExistence type="predicted"/>
<dbReference type="EMBL" id="MFAG01000011">
    <property type="protein sequence ID" value="OGD72192.1"/>
    <property type="molecule type" value="Genomic_DNA"/>
</dbReference>
<name>A0A1F5EXS2_9BACT</name>
<dbReference type="Proteomes" id="UP000177979">
    <property type="component" value="Unassembled WGS sequence"/>
</dbReference>
<gene>
    <name evidence="1" type="ORF">A2703_00185</name>
</gene>
<evidence type="ECO:0000313" key="2">
    <source>
        <dbReference type="Proteomes" id="UP000177979"/>
    </source>
</evidence>
<reference evidence="1 2" key="1">
    <citation type="journal article" date="2016" name="Nat. Commun.">
        <title>Thousands of microbial genomes shed light on interconnected biogeochemical processes in an aquifer system.</title>
        <authorList>
            <person name="Anantharaman K."/>
            <person name="Brown C.T."/>
            <person name="Hug L.A."/>
            <person name="Sharon I."/>
            <person name="Castelle C.J."/>
            <person name="Probst A.J."/>
            <person name="Thomas B.C."/>
            <person name="Singh A."/>
            <person name="Wilkins M.J."/>
            <person name="Karaoz U."/>
            <person name="Brodie E.L."/>
            <person name="Williams K.H."/>
            <person name="Hubbard S.S."/>
            <person name="Banfield J.F."/>
        </authorList>
    </citation>
    <scope>NUCLEOTIDE SEQUENCE [LARGE SCALE GENOMIC DNA]</scope>
</reference>
<dbReference type="STRING" id="1817722.A2703_00185"/>
<accession>A0A1F5EXS2</accession>
<dbReference type="AlphaFoldDB" id="A0A1F5EXS2"/>
<evidence type="ECO:0000313" key="1">
    <source>
        <dbReference type="EMBL" id="OGD72192.1"/>
    </source>
</evidence>
<organism evidence="1 2">
    <name type="scientific">Candidatus Collierbacteria bacterium RIFCSPHIGHO2_01_FULL_50_25</name>
    <dbReference type="NCBI Taxonomy" id="1817722"/>
    <lineage>
        <taxon>Bacteria</taxon>
        <taxon>Candidatus Collieribacteriota</taxon>
    </lineage>
</organism>
<protein>
    <submittedName>
        <fullName evidence="1">Uncharacterized protein</fullName>
    </submittedName>
</protein>
<sequence length="152" mass="17148">MRNEGQSLEDELRRKAPQTEPFLASQADLFHWPDIAPDFERLFGYVFTGSAGQREGHPMVFNLEDGEGKIALYPVRPNKKNGDNRRASQEELVAWKESVAEKAGLESKKVLIGPAYHEVDETILLDDGGTFPARVAKRDVDHLALYTEKRLP</sequence>